<comment type="caution">
    <text evidence="1">The sequence shown here is derived from an EMBL/GenBank/DDBJ whole genome shotgun (WGS) entry which is preliminary data.</text>
</comment>
<dbReference type="AlphaFoldDB" id="X1E5K9"/>
<feature type="non-terminal residue" evidence="1">
    <location>
        <position position="57"/>
    </location>
</feature>
<sequence length="57" mass="6482">MLKKSPLQLTIVYDNNAYIENLKTDWGFSCFIKGLEKTILFDTGTRGALLLANMEKL</sequence>
<protein>
    <recommendedName>
        <fullName evidence="2">MBL fold metallo-hydrolase</fullName>
    </recommendedName>
</protein>
<dbReference type="Gene3D" id="3.60.15.10">
    <property type="entry name" value="Ribonuclease Z/Hydroxyacylglutathione hydrolase-like"/>
    <property type="match status" value="1"/>
</dbReference>
<proteinExistence type="predicted"/>
<reference evidence="1" key="1">
    <citation type="journal article" date="2014" name="Front. Microbiol.">
        <title>High frequency of phylogenetically diverse reductive dehalogenase-homologous genes in deep subseafloor sedimentary metagenomes.</title>
        <authorList>
            <person name="Kawai M."/>
            <person name="Futagami T."/>
            <person name="Toyoda A."/>
            <person name="Takaki Y."/>
            <person name="Nishi S."/>
            <person name="Hori S."/>
            <person name="Arai W."/>
            <person name="Tsubouchi T."/>
            <person name="Morono Y."/>
            <person name="Uchiyama I."/>
            <person name="Ito T."/>
            <person name="Fujiyama A."/>
            <person name="Inagaki F."/>
            <person name="Takami H."/>
        </authorList>
    </citation>
    <scope>NUCLEOTIDE SEQUENCE</scope>
    <source>
        <strain evidence="1">Expedition CK06-06</strain>
    </source>
</reference>
<gene>
    <name evidence="1" type="ORF">S01H4_63567</name>
</gene>
<organism evidence="1">
    <name type="scientific">marine sediment metagenome</name>
    <dbReference type="NCBI Taxonomy" id="412755"/>
    <lineage>
        <taxon>unclassified sequences</taxon>
        <taxon>metagenomes</taxon>
        <taxon>ecological metagenomes</taxon>
    </lineage>
</organism>
<evidence type="ECO:0008006" key="2">
    <source>
        <dbReference type="Google" id="ProtNLM"/>
    </source>
</evidence>
<dbReference type="EMBL" id="BART01038267">
    <property type="protein sequence ID" value="GAH15690.1"/>
    <property type="molecule type" value="Genomic_DNA"/>
</dbReference>
<name>X1E5K9_9ZZZZ</name>
<dbReference type="InterPro" id="IPR036866">
    <property type="entry name" value="RibonucZ/Hydroxyglut_hydro"/>
</dbReference>
<accession>X1E5K9</accession>
<evidence type="ECO:0000313" key="1">
    <source>
        <dbReference type="EMBL" id="GAH15690.1"/>
    </source>
</evidence>